<dbReference type="InterPro" id="IPR029066">
    <property type="entry name" value="PLP-binding_barrel"/>
</dbReference>
<dbReference type="SUPFAM" id="SSF50621">
    <property type="entry name" value="Alanine racemase C-terminal domain-like"/>
    <property type="match status" value="1"/>
</dbReference>
<dbReference type="Pfam" id="PF00842">
    <property type="entry name" value="Ala_racemase_C"/>
    <property type="match status" value="1"/>
</dbReference>
<dbReference type="SMART" id="SM01005">
    <property type="entry name" value="Ala_racemase_C"/>
    <property type="match status" value="1"/>
</dbReference>
<dbReference type="PROSITE" id="PS00395">
    <property type="entry name" value="ALANINE_RACEMASE"/>
    <property type="match status" value="1"/>
</dbReference>
<reference evidence="6 7" key="1">
    <citation type="submission" date="2023-08" db="EMBL/GenBank/DDBJ databases">
        <title>Draft genome sequence of Algoriphagus taiwanensis.</title>
        <authorList>
            <person name="Takatani N."/>
            <person name="Hosokawa M."/>
            <person name="Sawabe T."/>
        </authorList>
    </citation>
    <scope>NUCLEOTIDE SEQUENCE [LARGE SCALE GENOMIC DNA]</scope>
    <source>
        <strain evidence="6 7">JCM 19755</strain>
    </source>
</reference>
<dbReference type="InterPro" id="IPR011079">
    <property type="entry name" value="Ala_racemase_C"/>
</dbReference>
<dbReference type="EMBL" id="BTPE01000006">
    <property type="protein sequence ID" value="GMQ33794.1"/>
    <property type="molecule type" value="Genomic_DNA"/>
</dbReference>
<feature type="binding site" evidence="4">
    <location>
        <position position="324"/>
    </location>
    <ligand>
        <name>substrate</name>
    </ligand>
</feature>
<comment type="function">
    <text evidence="4">Catalyzes the interconversion of L-alanine and D-alanine. May also act on other amino acids.</text>
</comment>
<gene>
    <name evidence="6" type="primary">alr</name>
    <name evidence="6" type="ORF">Ataiwa_20660</name>
</gene>
<accession>A0ABQ6Q0U3</accession>
<feature type="active site" description="Proton acceptor; specific for L-alanine" evidence="4">
    <location>
        <position position="276"/>
    </location>
</feature>
<evidence type="ECO:0000256" key="4">
    <source>
        <dbReference type="HAMAP-Rule" id="MF_01201"/>
    </source>
</evidence>
<comment type="cofactor">
    <cofactor evidence="1 4">
        <name>pyridoxal 5'-phosphate</name>
        <dbReference type="ChEBI" id="CHEBI:597326"/>
    </cofactor>
</comment>
<name>A0ABQ6Q0U3_9BACT</name>
<dbReference type="SUPFAM" id="SSF51419">
    <property type="entry name" value="PLP-binding barrel"/>
    <property type="match status" value="1"/>
</dbReference>
<feature type="modified residue" description="N6-(pyridoxal phosphate)lysine" evidence="4">
    <location>
        <position position="36"/>
    </location>
</feature>
<dbReference type="Gene3D" id="3.20.20.10">
    <property type="entry name" value="Alanine racemase"/>
    <property type="match status" value="1"/>
</dbReference>
<dbReference type="Pfam" id="PF01168">
    <property type="entry name" value="Ala_racemase_N"/>
    <property type="match status" value="1"/>
</dbReference>
<dbReference type="EC" id="5.1.1.1" evidence="4"/>
<keyword evidence="3 4" id="KW-0413">Isomerase</keyword>
<dbReference type="CDD" id="cd00430">
    <property type="entry name" value="PLPDE_III_AR"/>
    <property type="match status" value="1"/>
</dbReference>
<feature type="binding site" evidence="4">
    <location>
        <position position="135"/>
    </location>
    <ligand>
        <name>substrate</name>
    </ligand>
</feature>
<dbReference type="InterPro" id="IPR000821">
    <property type="entry name" value="Ala_racemase"/>
</dbReference>
<dbReference type="InterPro" id="IPR009006">
    <property type="entry name" value="Ala_racemase/Decarboxylase_C"/>
</dbReference>
<dbReference type="Proteomes" id="UP001307705">
    <property type="component" value="Unassembled WGS sequence"/>
</dbReference>
<comment type="catalytic activity">
    <reaction evidence="4">
        <text>L-alanine = D-alanine</text>
        <dbReference type="Rhea" id="RHEA:20249"/>
        <dbReference type="ChEBI" id="CHEBI:57416"/>
        <dbReference type="ChEBI" id="CHEBI:57972"/>
        <dbReference type="EC" id="5.1.1.1"/>
    </reaction>
</comment>
<feature type="active site" description="Proton acceptor; specific for D-alanine" evidence="4">
    <location>
        <position position="36"/>
    </location>
</feature>
<feature type="domain" description="Alanine racemase C-terminal" evidence="5">
    <location>
        <begin position="255"/>
        <end position="383"/>
    </location>
</feature>
<dbReference type="PRINTS" id="PR00992">
    <property type="entry name" value="ALARACEMASE"/>
</dbReference>
<dbReference type="RefSeq" id="WP_338228630.1">
    <property type="nucleotide sequence ID" value="NZ_BTPE01000006.1"/>
</dbReference>
<dbReference type="Gene3D" id="2.40.37.10">
    <property type="entry name" value="Lyase, Ornithine Decarboxylase, Chain A, domain 1"/>
    <property type="match status" value="1"/>
</dbReference>
<comment type="caution">
    <text evidence="6">The sequence shown here is derived from an EMBL/GenBank/DDBJ whole genome shotgun (WGS) entry which is preliminary data.</text>
</comment>
<dbReference type="HAMAP" id="MF_01201">
    <property type="entry name" value="Ala_racemase"/>
    <property type="match status" value="1"/>
</dbReference>
<evidence type="ECO:0000256" key="3">
    <source>
        <dbReference type="ARBA" id="ARBA00023235"/>
    </source>
</evidence>
<dbReference type="InterPro" id="IPR001608">
    <property type="entry name" value="Ala_racemase_N"/>
</dbReference>
<organism evidence="6 7">
    <name type="scientific">Algoriphagus taiwanensis</name>
    <dbReference type="NCBI Taxonomy" id="1445656"/>
    <lineage>
        <taxon>Bacteria</taxon>
        <taxon>Pseudomonadati</taxon>
        <taxon>Bacteroidota</taxon>
        <taxon>Cytophagia</taxon>
        <taxon>Cytophagales</taxon>
        <taxon>Cyclobacteriaceae</taxon>
        <taxon>Algoriphagus</taxon>
    </lineage>
</organism>
<proteinExistence type="inferred from homology"/>
<dbReference type="NCBIfam" id="TIGR00492">
    <property type="entry name" value="alr"/>
    <property type="match status" value="1"/>
</dbReference>
<sequence length="384" mass="43306">MHHTSRLEVSSGAYAQNIEFLKSRIPPTTQISAVVKGNAYGHGITQMVEIAENAGVRHFSTFSSDEARKVNASKKQESEIMIMGMLYPEELPELIVQDIQFYVFDFYRLELAIQAAKMVGRPAKIHVEVETGFHRTGFENSDLPQLIRILKENEVHLALMGICTHYAGAESSDNHERVRGQIERFREFKNILEREEIYFERTHTACSAATLLFPETHADMVRIGIASYGFWPTQETFSLLKHTLEKENQNPLRRLLTWKSEIMSFKKVAKGEFVGYGMSFCAPRDLNLAIVPIGYSHGYGRNLSNQGQVLIQGQFCPVIGTVNMNAIAVDISHLIECIPGEEVILIGNQGENEITVASFAETSHLVNYEMLSRLPSEIPRKVVD</sequence>
<evidence type="ECO:0000259" key="5">
    <source>
        <dbReference type="SMART" id="SM01005"/>
    </source>
</evidence>
<evidence type="ECO:0000313" key="7">
    <source>
        <dbReference type="Proteomes" id="UP001307705"/>
    </source>
</evidence>
<dbReference type="InterPro" id="IPR020622">
    <property type="entry name" value="Ala_racemase_pyridoxalP-BS"/>
</dbReference>
<protein>
    <recommendedName>
        <fullName evidence="4">Alanine racemase</fullName>
        <ecNumber evidence="4">5.1.1.1</ecNumber>
    </recommendedName>
</protein>
<keyword evidence="7" id="KW-1185">Reference proteome</keyword>
<keyword evidence="2 4" id="KW-0663">Pyridoxal phosphate</keyword>
<comment type="similarity">
    <text evidence="4">Belongs to the alanine racemase family.</text>
</comment>
<dbReference type="PANTHER" id="PTHR30511">
    <property type="entry name" value="ALANINE RACEMASE"/>
    <property type="match status" value="1"/>
</dbReference>
<comment type="pathway">
    <text evidence="4">Amino-acid biosynthesis; D-alanine biosynthesis; D-alanine from L-alanine: step 1/1.</text>
</comment>
<evidence type="ECO:0000256" key="2">
    <source>
        <dbReference type="ARBA" id="ARBA00022898"/>
    </source>
</evidence>
<dbReference type="PANTHER" id="PTHR30511:SF0">
    <property type="entry name" value="ALANINE RACEMASE, CATABOLIC-RELATED"/>
    <property type="match status" value="1"/>
</dbReference>
<evidence type="ECO:0000313" key="6">
    <source>
        <dbReference type="EMBL" id="GMQ33794.1"/>
    </source>
</evidence>
<evidence type="ECO:0000256" key="1">
    <source>
        <dbReference type="ARBA" id="ARBA00001933"/>
    </source>
</evidence>